<dbReference type="STRING" id="1295533.A0A1E3I5J4"/>
<dbReference type="PANTHER" id="PTHR43662:SF3">
    <property type="entry name" value="DOMAIN PROTEIN, PUTATIVE (AFU_ORTHOLOGUE AFUA_6G11970)-RELATED"/>
    <property type="match status" value="1"/>
</dbReference>
<feature type="domain" description="WSC" evidence="3">
    <location>
        <begin position="1663"/>
        <end position="1756"/>
    </location>
</feature>
<dbReference type="InterPro" id="IPR018535">
    <property type="entry name" value="DUF1996"/>
</dbReference>
<dbReference type="GeneID" id="30153036"/>
<keyword evidence="2" id="KW-0732">Signal</keyword>
<feature type="domain" description="WSC" evidence="3">
    <location>
        <begin position="911"/>
        <end position="1003"/>
    </location>
</feature>
<organism evidence="4 5">
    <name type="scientific">Cryptococcus amylolentus CBS 6039</name>
    <dbReference type="NCBI Taxonomy" id="1295533"/>
    <lineage>
        <taxon>Eukaryota</taxon>
        <taxon>Fungi</taxon>
        <taxon>Dikarya</taxon>
        <taxon>Basidiomycota</taxon>
        <taxon>Agaricomycotina</taxon>
        <taxon>Tremellomycetes</taxon>
        <taxon>Tremellales</taxon>
        <taxon>Cryptococcaceae</taxon>
        <taxon>Cryptococcus</taxon>
    </lineage>
</organism>
<feature type="domain" description="WSC" evidence="3">
    <location>
        <begin position="1322"/>
        <end position="1413"/>
    </location>
</feature>
<feature type="domain" description="WSC" evidence="3">
    <location>
        <begin position="484"/>
        <end position="583"/>
    </location>
</feature>
<feature type="signal peptide" evidence="2">
    <location>
        <begin position="1"/>
        <end position="20"/>
    </location>
</feature>
<dbReference type="InterPro" id="IPR002889">
    <property type="entry name" value="WSC_carb-bd"/>
</dbReference>
<dbReference type="PROSITE" id="PS51212">
    <property type="entry name" value="WSC"/>
    <property type="match status" value="11"/>
</dbReference>
<evidence type="ECO:0000313" key="5">
    <source>
        <dbReference type="Proteomes" id="UP000094065"/>
    </source>
</evidence>
<evidence type="ECO:0000256" key="2">
    <source>
        <dbReference type="SAM" id="SignalP"/>
    </source>
</evidence>
<accession>A0A1E3I5J4</accession>
<evidence type="ECO:0000259" key="3">
    <source>
        <dbReference type="PROSITE" id="PS51212"/>
    </source>
</evidence>
<dbReference type="Proteomes" id="UP000094065">
    <property type="component" value="Unassembled WGS sequence"/>
</dbReference>
<evidence type="ECO:0000313" key="4">
    <source>
        <dbReference type="EMBL" id="ODN83625.1"/>
    </source>
</evidence>
<dbReference type="SMART" id="SM00321">
    <property type="entry name" value="WSC"/>
    <property type="match status" value="10"/>
</dbReference>
<comment type="caution">
    <text evidence="4">The sequence shown here is derived from an EMBL/GenBank/DDBJ whole genome shotgun (WGS) entry which is preliminary data.</text>
</comment>
<feature type="domain" description="WSC" evidence="3">
    <location>
        <begin position="701"/>
        <end position="795"/>
    </location>
</feature>
<feature type="region of interest" description="Disordered" evidence="1">
    <location>
        <begin position="1644"/>
        <end position="1663"/>
    </location>
</feature>
<reference evidence="4 5" key="1">
    <citation type="submission" date="2016-06" db="EMBL/GenBank/DDBJ databases">
        <title>Evolution of pathogenesis and genome organization in the Tremellales.</title>
        <authorList>
            <person name="Cuomo C."/>
            <person name="Litvintseva A."/>
            <person name="Heitman J."/>
            <person name="Chen Y."/>
            <person name="Sun S."/>
            <person name="Springer D."/>
            <person name="Dromer F."/>
            <person name="Young S."/>
            <person name="Zeng Q."/>
            <person name="Chapman S."/>
            <person name="Gujja S."/>
            <person name="Saif S."/>
            <person name="Birren B."/>
        </authorList>
    </citation>
    <scope>NUCLEOTIDE SEQUENCE [LARGE SCALE GENOMIC DNA]</scope>
    <source>
        <strain evidence="4 5">CBS 6039</strain>
    </source>
</reference>
<feature type="domain" description="WSC" evidence="3">
    <location>
        <begin position="1116"/>
        <end position="1209"/>
    </location>
</feature>
<feature type="region of interest" description="Disordered" evidence="1">
    <location>
        <begin position="1454"/>
        <end position="1485"/>
    </location>
</feature>
<feature type="domain" description="WSC" evidence="3">
    <location>
        <begin position="377"/>
        <end position="470"/>
    </location>
</feature>
<dbReference type="Pfam" id="PF09362">
    <property type="entry name" value="DUF1996"/>
    <property type="match status" value="1"/>
</dbReference>
<dbReference type="Pfam" id="PF01822">
    <property type="entry name" value="WSC"/>
    <property type="match status" value="11"/>
</dbReference>
<dbReference type="OrthoDB" id="5985073at2759"/>
<gene>
    <name evidence="4" type="ORF">L202_01727</name>
</gene>
<sequence length="1790" mass="184714">MLVQILYLLAALFLSSVVHADGDSAWHLDNIWSLVNEELDPIVSPNAQSSHMHAIVGGSRMAAYYNYDDYAAAKCSSLEVQADKSNYWMPQLYVIDHDLSKFVPVSAKIRFYYFLAKNSDNDPVSAFPKGLRLLVGNPNNKAVTSVASFTCQINSDFSDSVVANDFNFDRDCPYGMKTELYFPPCWDGYNLYASDGSHMSYPSNGVRDGMCPWSHPIRLPAIQLEYTWYTSNYNPGTALSGNLAWANGDTTGYGVHGDFINGWDLDVLNAALNDTSCNNIGKSITMSDCPTLYKYFDATAAAACTPEKGTLTEPTGNVDNVAIDALPGCNPLWSNGTKPTCSPAVAGLDVSAFTGTDGSLIAATEDQKKFVWPTTPGFKNIACLHDISSVVGGTSYTDSYLTVESCTAHCLASGYQFAGTGQEGTGWNCVCGTGISSSALVEPGMCTTACPGNSTENCGGSYIFNIWYAPNGTVADIGKDRDDGSKYLGCYNDPSTVSDGLLGKATYSFSSNSMTTEVCIEACAQQGTSWAATLSAKNCYCGNEYYYGTGALMPTRYCTVACAGNSSEYCGDYYKASLYNITSVEVTNSSAGYMTGYQGCYQDKSGHLALTNNSWTSTAMTAAQCVNGCSELGYSYAGVEGGNTCYCGSKVSSTVTVLPASQCQTACTGNSTATCGGTQALDLYTVEGAVNTTASLAAARPTGYLGCFKDMGSNLAFSNYYTYTFKSMTVEICKAACVELGYSYAGVENANQCNCGNNYPQTSQMVSGLYCTKSCAGNSSETCGAGGYLEAYTLSNSSSSSTSVMAGTSSSAYVGCYDNSNRGLAAYSYADSGMTVEVCRTTCAEFGYSLSGVYLARYCGCGNSWTGATQKYPSSSCQNYACSGNSTEWCGGLTQLAMYNTTGVSTSVKKPTGWLSCWTDSSSSRSLTSYSYSASPMSAKACRTACNQQGYAYAGTENGNQCYCGNTLAGEKAPTSQCKTTCTGTTANETCGASGYMDLYNATGASSDNGISGYLGCYTDDTKLTGNSFVSDYMSVEVCAQWCLARGTTYAGVRNGNQCKCGNTSPSLVTTLAACNTSCTATGATSEPCGSSSAIGVYTIADTTVTSGEFPITTNSSGYAGCYKEGSTRMLPSYSFSSNSMTNDLCRSSCKTLGYAYAGSQYATQCYCANSLNATAGGYKIQESNCATDCKGGVGKCGAGGVLSLWTTSGLNSSTATVEGLQGCYAIGSFLQSPGLTYSGDYMTTDLCRRTCRFGGWSIAGLTNGNGCYCSSTANYGSQVAPAVCNAACKGQSNQTCGATSSGAFSIFDTTGAGAQPPSGYPDDYVGCISDGSPRKLSDYSFKNGGMTSAMVRKLAIAGGYPSYGTESSNEGYMGYSKLSPPLLPDTYCTSMCPGAPTERCGGGGRLSYYYMASVSNTTDTSTSAAATFTSVSANATSTSPVSTTVNVSVSTSASSSASSSRVSSNAGSSSVGTTSAPSSSSNSTSTGYFSAVSTSAIVSTGAPSTSSMPSVSANYSVSTVPAQSTTTSTPVGPSVFASRSSISTIAPALSTSPVANMSSATSSRSSSAVSSSVSANASTSAFSSIVASSSAPFSSASPTNTSSAVSATAASSSASTQAPSSAPSSSSSSTVYSTVYSTVTVSIGTSSSTPSSTSSSTAPSATGTSLGCYTGSSSSFANSKMTSHENLTPSMCQIWCNANYYTYAGLSGGNSCGCASDLSGLTNATASSCSTSCSGDSSQSCGGTADSVYSIYQAVAATKSTKRSGSVEPAKRRTAVHGRRVVNRMPNRA</sequence>
<dbReference type="RefSeq" id="XP_018997625.1">
    <property type="nucleotide sequence ID" value="XM_019135198.1"/>
</dbReference>
<feature type="domain" description="WSC" evidence="3">
    <location>
        <begin position="1011"/>
        <end position="1101"/>
    </location>
</feature>
<proteinExistence type="predicted"/>
<keyword evidence="5" id="KW-1185">Reference proteome</keyword>
<dbReference type="PANTHER" id="PTHR43662">
    <property type="match status" value="1"/>
</dbReference>
<feature type="domain" description="WSC" evidence="3">
    <location>
        <begin position="1218"/>
        <end position="1311"/>
    </location>
</feature>
<feature type="domain" description="WSC" evidence="3">
    <location>
        <begin position="810"/>
        <end position="902"/>
    </location>
</feature>
<name>A0A1E3I5J4_9TREE</name>
<feature type="domain" description="WSC" evidence="3">
    <location>
        <begin position="594"/>
        <end position="687"/>
    </location>
</feature>
<protein>
    <recommendedName>
        <fullName evidence="3">WSC domain-containing protein</fullName>
    </recommendedName>
</protein>
<evidence type="ECO:0000256" key="1">
    <source>
        <dbReference type="SAM" id="MobiDB-lite"/>
    </source>
</evidence>
<feature type="chain" id="PRO_5009129615" description="WSC domain-containing protein" evidence="2">
    <location>
        <begin position="21"/>
        <end position="1790"/>
    </location>
</feature>
<dbReference type="EMBL" id="AWGJ01000002">
    <property type="protein sequence ID" value="ODN83625.1"/>
    <property type="molecule type" value="Genomic_DNA"/>
</dbReference>